<organism evidence="2 3">
    <name type="scientific">Nocardia transvalensis</name>
    <dbReference type="NCBI Taxonomy" id="37333"/>
    <lineage>
        <taxon>Bacteria</taxon>
        <taxon>Bacillati</taxon>
        <taxon>Actinomycetota</taxon>
        <taxon>Actinomycetes</taxon>
        <taxon>Mycobacteriales</taxon>
        <taxon>Nocardiaceae</taxon>
        <taxon>Nocardia</taxon>
    </lineage>
</organism>
<dbReference type="EC" id="3.3.2.8" evidence="2"/>
<dbReference type="GO" id="GO:0018744">
    <property type="term" value="F:limonene-1,2-epoxide hydrolase activity"/>
    <property type="evidence" value="ECO:0007669"/>
    <property type="project" value="UniProtKB-EC"/>
</dbReference>
<evidence type="ECO:0000313" key="3">
    <source>
        <dbReference type="Proteomes" id="UP000540412"/>
    </source>
</evidence>
<dbReference type="Pfam" id="PF07858">
    <property type="entry name" value="LEH"/>
    <property type="match status" value="1"/>
</dbReference>
<protein>
    <submittedName>
        <fullName evidence="2">Limonene-1,2-epoxide hydrolase</fullName>
        <ecNumber evidence="2">3.3.2.8</ecNumber>
    </submittedName>
</protein>
<proteinExistence type="predicted"/>
<feature type="domain" description="Limonene-1,2-epoxide hydrolase" evidence="1">
    <location>
        <begin position="26"/>
        <end position="115"/>
    </location>
</feature>
<dbReference type="InterPro" id="IPR032710">
    <property type="entry name" value="NTF2-like_dom_sf"/>
</dbReference>
<dbReference type="AlphaFoldDB" id="A0A7W9UH20"/>
<keyword evidence="2" id="KW-0378">Hydrolase</keyword>
<name>A0A7W9UH20_9NOCA</name>
<gene>
    <name evidence="2" type="ORF">BJY24_001122</name>
</gene>
<accession>A0A7W9UH20</accession>
<reference evidence="2 3" key="1">
    <citation type="submission" date="2020-08" db="EMBL/GenBank/DDBJ databases">
        <title>Sequencing the genomes of 1000 actinobacteria strains.</title>
        <authorList>
            <person name="Klenk H.-P."/>
        </authorList>
    </citation>
    <scope>NUCLEOTIDE SEQUENCE [LARGE SCALE GENOMIC DNA]</scope>
    <source>
        <strain evidence="2 3">DSM 43582</strain>
    </source>
</reference>
<dbReference type="EMBL" id="JACHIT010000001">
    <property type="protein sequence ID" value="MBB5912255.1"/>
    <property type="molecule type" value="Genomic_DNA"/>
</dbReference>
<dbReference type="Proteomes" id="UP000540412">
    <property type="component" value="Unassembled WGS sequence"/>
</dbReference>
<evidence type="ECO:0000259" key="1">
    <source>
        <dbReference type="Pfam" id="PF07858"/>
    </source>
</evidence>
<dbReference type="SUPFAM" id="SSF54427">
    <property type="entry name" value="NTF2-like"/>
    <property type="match status" value="1"/>
</dbReference>
<sequence length="123" mass="13621">MTTPGKLVTAFCAEWGTGTPESIAEYFSDEAVYHNIPMEPLAGKAAILEFLRGFIGGFGNIDFVVHHQAEVGNTVLNERTDRFSIGDKKVELPVMGTFEVRDGKIVAWRDYFDMAPFAAMQQS</sequence>
<comment type="caution">
    <text evidence="2">The sequence shown here is derived from an EMBL/GenBank/DDBJ whole genome shotgun (WGS) entry which is preliminary data.</text>
</comment>
<evidence type="ECO:0000313" key="2">
    <source>
        <dbReference type="EMBL" id="MBB5912255.1"/>
    </source>
</evidence>
<dbReference type="InterPro" id="IPR013100">
    <property type="entry name" value="LEH"/>
</dbReference>
<keyword evidence="3" id="KW-1185">Reference proteome</keyword>
<dbReference type="Gene3D" id="3.10.450.50">
    <property type="match status" value="1"/>
</dbReference>
<dbReference type="RefSeq" id="WP_040750124.1">
    <property type="nucleotide sequence ID" value="NZ_JACHIT010000001.1"/>
</dbReference>